<dbReference type="KEGG" id="acm:AciX9_0489"/>
<dbReference type="PaxDb" id="1198114-AciX9_0489"/>
<protein>
    <recommendedName>
        <fullName evidence="3">Type IV pilus assembly PilZ</fullName>
    </recommendedName>
</protein>
<dbReference type="OrthoDB" id="126247at2"/>
<evidence type="ECO:0008006" key="3">
    <source>
        <dbReference type="Google" id="ProtNLM"/>
    </source>
</evidence>
<dbReference type="EMBL" id="CP002480">
    <property type="protein sequence ID" value="ADW67561.1"/>
    <property type="molecule type" value="Genomic_DNA"/>
</dbReference>
<accession>E8WY22</accession>
<dbReference type="AlphaFoldDB" id="E8WY22"/>
<dbReference type="RefSeq" id="WP_013578889.1">
    <property type="nucleotide sequence ID" value="NC_015064.1"/>
</dbReference>
<proteinExistence type="predicted"/>
<gene>
    <name evidence="1" type="ordered locus">AciX9_0489</name>
</gene>
<sequence>MFQQAPRPARFDLNLALTFAGDEAVLEGHCVNVSASLRNGEISLLVGEFYISIKVRVARIQGFDAGLAFIIETDNDRHASRLLVEFATSQNQPERQPNAA</sequence>
<keyword evidence="2" id="KW-1185">Reference proteome</keyword>
<reference evidence="2" key="1">
    <citation type="submission" date="2011-01" db="EMBL/GenBank/DDBJ databases">
        <title>Complete sequence of chromosome of Acidobacterium sp. MP5ACTX9.</title>
        <authorList>
            <consortium name="US DOE Joint Genome Institute"/>
            <person name="Lucas S."/>
            <person name="Copeland A."/>
            <person name="Lapidus A."/>
            <person name="Cheng J.-F."/>
            <person name="Goodwin L."/>
            <person name="Pitluck S."/>
            <person name="Teshima H."/>
            <person name="Detter J.C."/>
            <person name="Han C."/>
            <person name="Tapia R."/>
            <person name="Land M."/>
            <person name="Hauser L."/>
            <person name="Kyrpides N."/>
            <person name="Ivanova N."/>
            <person name="Ovchinnikova G."/>
            <person name="Pagani I."/>
            <person name="Rawat S.R."/>
            <person name="Mannisto M."/>
            <person name="Haggblom M.M."/>
            <person name="Woyke T."/>
        </authorList>
    </citation>
    <scope>NUCLEOTIDE SEQUENCE [LARGE SCALE GENOMIC DNA]</scope>
    <source>
        <strain evidence="2">MP5ACTX9</strain>
    </source>
</reference>
<dbReference type="HOGENOM" id="CLU_2301867_0_0_0"/>
<dbReference type="Proteomes" id="UP000000343">
    <property type="component" value="Chromosome"/>
</dbReference>
<dbReference type="STRING" id="1198114.AciX9_0489"/>
<evidence type="ECO:0000313" key="1">
    <source>
        <dbReference type="EMBL" id="ADW67561.1"/>
    </source>
</evidence>
<organism evidence="2">
    <name type="scientific">Granulicella tundricola (strain ATCC BAA-1859 / DSM 23138 / MP5ACTX9)</name>
    <dbReference type="NCBI Taxonomy" id="1198114"/>
    <lineage>
        <taxon>Bacteria</taxon>
        <taxon>Pseudomonadati</taxon>
        <taxon>Acidobacteriota</taxon>
        <taxon>Terriglobia</taxon>
        <taxon>Terriglobales</taxon>
        <taxon>Acidobacteriaceae</taxon>
        <taxon>Granulicella</taxon>
    </lineage>
</organism>
<name>E8WY22_GRATM</name>
<evidence type="ECO:0000313" key="2">
    <source>
        <dbReference type="Proteomes" id="UP000000343"/>
    </source>
</evidence>